<reference evidence="1 2" key="1">
    <citation type="journal article" date="2019" name="Int. J. Syst. Evol. Microbiol.">
        <title>The Global Catalogue of Microorganisms (GCM) 10K type strain sequencing project: providing services to taxonomists for standard genome sequencing and annotation.</title>
        <authorList>
            <consortium name="The Broad Institute Genomics Platform"/>
            <consortium name="The Broad Institute Genome Sequencing Center for Infectious Disease"/>
            <person name="Wu L."/>
            <person name="Ma J."/>
        </authorList>
    </citation>
    <scope>NUCLEOTIDE SEQUENCE [LARGE SCALE GENOMIC DNA]</scope>
    <source>
        <strain evidence="1 2">JCM 10667</strain>
    </source>
</reference>
<dbReference type="NCBIfam" id="NF047509">
    <property type="entry name" value="Rv3131_FMN_oxido"/>
    <property type="match status" value="1"/>
</dbReference>
<gene>
    <name evidence="1" type="ORF">GCM10009546_04450</name>
</gene>
<evidence type="ECO:0000313" key="1">
    <source>
        <dbReference type="EMBL" id="GAA0545489.1"/>
    </source>
</evidence>
<proteinExistence type="predicted"/>
<dbReference type="EMBL" id="BAAAHD010000001">
    <property type="protein sequence ID" value="GAA0545489.1"/>
    <property type="molecule type" value="Genomic_DNA"/>
</dbReference>
<comment type="caution">
    <text evidence="1">The sequence shown here is derived from an EMBL/GenBank/DDBJ whole genome shotgun (WGS) entry which is preliminary data.</text>
</comment>
<sequence>MGGLSPRRLPGTLEAPDTSRREVIEMINAARIAAKPRDTSERPDLAARFVVRAAIQAPSIHNTQPWGFVDRPDGLELRADRTRLLPITDPAGREMAISCGAALFNARLAVRRLGFTARVRLLPDPGRPDLLARITWAARTAARPYEERLYRAIARRHTHRGPFLTTPLPPLLPNVLAGIARNEGADLRLISGADQLRRLAEHVQAAEAIQLSDARTAGELLDWAIPPHSRRRDGLTPASFPASPDGLEFPSREFFAGTPWALRHHGPSGGNVGTVAVLTTRDDRRVDWVQAGQALQHVLLHAATLQVSAAFHTQPLELPYLRAALRRDLVCGHPQMVLRLGHAPRTPRTRRRTVTNVLLGE</sequence>
<protein>
    <submittedName>
        <fullName evidence="1">Nitroreductase family protein</fullName>
    </submittedName>
</protein>
<dbReference type="PANTHER" id="PTHR23026:SF123">
    <property type="entry name" value="NAD(P)H NITROREDUCTASE RV3131-RELATED"/>
    <property type="match status" value="1"/>
</dbReference>
<dbReference type="Gene3D" id="3.40.109.10">
    <property type="entry name" value="NADH Oxidase"/>
    <property type="match status" value="1"/>
</dbReference>
<organism evidence="1 2">
    <name type="scientific">Actinomadura livida</name>
    <dbReference type="NCBI Taxonomy" id="79909"/>
    <lineage>
        <taxon>Bacteria</taxon>
        <taxon>Bacillati</taxon>
        <taxon>Actinomycetota</taxon>
        <taxon>Actinomycetes</taxon>
        <taxon>Streptosporangiales</taxon>
        <taxon>Thermomonosporaceae</taxon>
        <taxon>Actinomadura</taxon>
    </lineage>
</organism>
<keyword evidence="2" id="KW-1185">Reference proteome</keyword>
<evidence type="ECO:0000313" key="2">
    <source>
        <dbReference type="Proteomes" id="UP001501427"/>
    </source>
</evidence>
<dbReference type="PANTHER" id="PTHR23026">
    <property type="entry name" value="NADPH NITROREDUCTASE"/>
    <property type="match status" value="1"/>
</dbReference>
<accession>A0ABN1DJT6</accession>
<dbReference type="Proteomes" id="UP001501427">
    <property type="component" value="Unassembled WGS sequence"/>
</dbReference>
<dbReference type="SUPFAM" id="SSF55469">
    <property type="entry name" value="FMN-dependent nitroreductase-like"/>
    <property type="match status" value="1"/>
</dbReference>
<dbReference type="InterPro" id="IPR050627">
    <property type="entry name" value="Nitroreductase/BluB"/>
</dbReference>
<name>A0ABN1DJT6_9ACTN</name>
<dbReference type="InterPro" id="IPR000415">
    <property type="entry name" value="Nitroreductase-like"/>
</dbReference>